<evidence type="ECO:0000313" key="5">
    <source>
        <dbReference type="Proteomes" id="UP000030645"/>
    </source>
</evidence>
<proteinExistence type="inferred from homology"/>
<evidence type="ECO:0000259" key="3">
    <source>
        <dbReference type="PROSITE" id="PS51471"/>
    </source>
</evidence>
<dbReference type="PROSITE" id="PS51471">
    <property type="entry name" value="FE2OG_OXY"/>
    <property type="match status" value="1"/>
</dbReference>
<feature type="domain" description="Fe2OG dioxygenase" evidence="3">
    <location>
        <begin position="250"/>
        <end position="353"/>
    </location>
</feature>
<keyword evidence="1" id="KW-0408">Iron</keyword>
<dbReference type="Gene3D" id="2.60.120.330">
    <property type="entry name" value="B-lactam Antibiotic, Isopenicillin N Synthase, Chain"/>
    <property type="match status" value="1"/>
</dbReference>
<keyword evidence="1" id="KW-0479">Metal-binding</keyword>
<keyword evidence="5" id="KW-1185">Reference proteome</keyword>
<evidence type="ECO:0000256" key="1">
    <source>
        <dbReference type="RuleBase" id="RU003682"/>
    </source>
</evidence>
<comment type="similarity">
    <text evidence="1">Belongs to the iron/ascorbate-dependent oxidoreductase family.</text>
</comment>
<dbReference type="InterPro" id="IPR027443">
    <property type="entry name" value="IPNS-like_sf"/>
</dbReference>
<accession>W9S4W7</accession>
<organism evidence="4 5">
    <name type="scientific">Morus notabilis</name>
    <dbReference type="NCBI Taxonomy" id="981085"/>
    <lineage>
        <taxon>Eukaryota</taxon>
        <taxon>Viridiplantae</taxon>
        <taxon>Streptophyta</taxon>
        <taxon>Embryophyta</taxon>
        <taxon>Tracheophyta</taxon>
        <taxon>Spermatophyta</taxon>
        <taxon>Magnoliopsida</taxon>
        <taxon>eudicotyledons</taxon>
        <taxon>Gunneridae</taxon>
        <taxon>Pentapetalae</taxon>
        <taxon>rosids</taxon>
        <taxon>fabids</taxon>
        <taxon>Rosales</taxon>
        <taxon>Moraceae</taxon>
        <taxon>Moreae</taxon>
        <taxon>Morus</taxon>
    </lineage>
</organism>
<dbReference type="AlphaFoldDB" id="W9S4W7"/>
<dbReference type="GO" id="GO:0046872">
    <property type="term" value="F:metal ion binding"/>
    <property type="evidence" value="ECO:0007669"/>
    <property type="project" value="UniProtKB-KW"/>
</dbReference>
<feature type="region of interest" description="Disordered" evidence="2">
    <location>
        <begin position="1"/>
        <end position="33"/>
    </location>
</feature>
<evidence type="ECO:0000313" key="4">
    <source>
        <dbReference type="EMBL" id="EXC25836.1"/>
    </source>
</evidence>
<dbReference type="Proteomes" id="UP000030645">
    <property type="component" value="Unassembled WGS sequence"/>
</dbReference>
<dbReference type="GO" id="GO:0016491">
    <property type="term" value="F:oxidoreductase activity"/>
    <property type="evidence" value="ECO:0007669"/>
    <property type="project" value="UniProtKB-KW"/>
</dbReference>
<dbReference type="eggNOG" id="KOG0143">
    <property type="taxonomic scope" value="Eukaryota"/>
</dbReference>
<gene>
    <name evidence="4" type="ORF">L484_019470</name>
</gene>
<dbReference type="Pfam" id="PF03171">
    <property type="entry name" value="2OG-FeII_Oxy"/>
    <property type="match status" value="1"/>
</dbReference>
<name>W9S4W7_9ROSA</name>
<dbReference type="InterPro" id="IPR005123">
    <property type="entry name" value="Oxoglu/Fe-dep_dioxygenase_dom"/>
</dbReference>
<dbReference type="InterPro" id="IPR044861">
    <property type="entry name" value="IPNS-like_FE2OG_OXY"/>
</dbReference>
<dbReference type="PANTHER" id="PTHR47990">
    <property type="entry name" value="2-OXOGLUTARATE (2OG) AND FE(II)-DEPENDENT OXYGENASE SUPERFAMILY PROTEIN-RELATED"/>
    <property type="match status" value="1"/>
</dbReference>
<evidence type="ECO:0000256" key="2">
    <source>
        <dbReference type="SAM" id="MobiDB-lite"/>
    </source>
</evidence>
<dbReference type="STRING" id="981085.W9S4W7"/>
<reference evidence="5" key="1">
    <citation type="submission" date="2013-01" db="EMBL/GenBank/DDBJ databases">
        <title>Draft Genome Sequence of a Mulberry Tree, Morus notabilis C.K. Schneid.</title>
        <authorList>
            <person name="He N."/>
            <person name="Zhao S."/>
        </authorList>
    </citation>
    <scope>NUCLEOTIDE SEQUENCE</scope>
</reference>
<dbReference type="SUPFAM" id="SSF51197">
    <property type="entry name" value="Clavaminate synthase-like"/>
    <property type="match status" value="1"/>
</dbReference>
<sequence length="403" mass="45671">MPFSQADQREREPSSLAEPTSARGPTTQRRNSHPFLPAISHLARHQHAAPHRVRSFHAAISARPSFNPRGSCTTVADLLPSPRAPLVQRGSSTLTAPAYANQSACDTWHVSSSLPITLRHVSHLALITVSVYENFPLELHDSFFGAAKDLLDLPDETKMRKTGDRPASIGYVPQRPTAPLYESIGIDSPHTIEQVERFTNVMWPQGNDTFSDAVHSFSKRLVEFAEMVTRMVFESYGVNMRLFNTVMESTFYMLRMFKYRTRLANEMSNLGLGSHTDCSFITILHQHHVDGLQIKTKDHRWIDVKPEPSSFIVFAGDALAAWSNDRVRACEHHVIMKENKVRHSTGLFTFIKGLVHVPKELVDDDHPLRYKPFDHFGYFRFFISEEAKKCTAPRIKAYCGIDN</sequence>
<keyword evidence="1" id="KW-0560">Oxidoreductase</keyword>
<protein>
    <submittedName>
        <fullName evidence="4">Gibberellin 20 oxidase 1</fullName>
    </submittedName>
</protein>
<dbReference type="EMBL" id="KE346086">
    <property type="protein sequence ID" value="EXC25836.1"/>
    <property type="molecule type" value="Genomic_DNA"/>
</dbReference>
<dbReference type="InterPro" id="IPR050231">
    <property type="entry name" value="Iron_ascorbate_oxido_reductase"/>
</dbReference>